<feature type="signal peptide" evidence="1">
    <location>
        <begin position="1"/>
        <end position="23"/>
    </location>
</feature>
<feature type="chain" id="PRO_5015412165" description="DUF1254 domain-containing protein" evidence="1">
    <location>
        <begin position="24"/>
        <end position="470"/>
    </location>
</feature>
<dbReference type="InterPro" id="IPR010621">
    <property type="entry name" value="DUF1214"/>
</dbReference>
<evidence type="ECO:0000256" key="1">
    <source>
        <dbReference type="SAM" id="SignalP"/>
    </source>
</evidence>
<keyword evidence="1" id="KW-0732">Signal</keyword>
<dbReference type="Proteomes" id="UP000239263">
    <property type="component" value="Unassembled WGS sequence"/>
</dbReference>
<accession>A0A2S7XC95</accession>
<feature type="domain" description="DUF1214" evidence="2">
    <location>
        <begin position="344"/>
        <end position="454"/>
    </location>
</feature>
<dbReference type="InterPro" id="IPR037049">
    <property type="entry name" value="DUF1214_C_sf"/>
</dbReference>
<dbReference type="EMBL" id="MSCO01000001">
    <property type="protein sequence ID" value="PQJ88979.1"/>
    <property type="molecule type" value="Genomic_DNA"/>
</dbReference>
<dbReference type="AlphaFoldDB" id="A0A2S7XC95"/>
<comment type="caution">
    <text evidence="4">The sequence shown here is derived from an EMBL/GenBank/DDBJ whole genome shotgun (WGS) entry which is preliminary data.</text>
</comment>
<feature type="domain" description="DUF1254" evidence="3">
    <location>
        <begin position="84"/>
        <end position="212"/>
    </location>
</feature>
<dbReference type="Pfam" id="PF06742">
    <property type="entry name" value="DUF1214"/>
    <property type="match status" value="1"/>
</dbReference>
<dbReference type="Pfam" id="PF06863">
    <property type="entry name" value="DUF1254"/>
    <property type="match status" value="1"/>
</dbReference>
<name>A0A2S7XC95_9GAMM</name>
<dbReference type="Gene3D" id="2.60.120.600">
    <property type="entry name" value="Domain of unknown function DUF1214, C-terminal domain"/>
    <property type="match status" value="1"/>
</dbReference>
<gene>
    <name evidence="4" type="ORF">BTO22_05005</name>
</gene>
<reference evidence="4 5" key="1">
    <citation type="submission" date="2016-12" db="EMBL/GenBank/DDBJ databases">
        <title>Diversity of luminous bacteria.</title>
        <authorList>
            <person name="Yoshizawa S."/>
            <person name="Kogure K."/>
        </authorList>
    </citation>
    <scope>NUCLEOTIDE SEQUENCE [LARGE SCALE GENOMIC DNA]</scope>
    <source>
        <strain evidence="4 5">ATCC 33715</strain>
    </source>
</reference>
<evidence type="ECO:0000313" key="5">
    <source>
        <dbReference type="Proteomes" id="UP000239263"/>
    </source>
</evidence>
<proteinExistence type="predicted"/>
<dbReference type="RefSeq" id="WP_181044566.1">
    <property type="nucleotide sequence ID" value="NZ_CAWNRT010000001.1"/>
</dbReference>
<evidence type="ECO:0000259" key="2">
    <source>
        <dbReference type="Pfam" id="PF06742"/>
    </source>
</evidence>
<organism evidence="4 5">
    <name type="scientific">Aliivibrio sifiae</name>
    <dbReference type="NCBI Taxonomy" id="566293"/>
    <lineage>
        <taxon>Bacteria</taxon>
        <taxon>Pseudomonadati</taxon>
        <taxon>Pseudomonadota</taxon>
        <taxon>Gammaproteobacteria</taxon>
        <taxon>Vibrionales</taxon>
        <taxon>Vibrionaceae</taxon>
        <taxon>Aliivibrio</taxon>
    </lineage>
</organism>
<sequence length="470" mass="53720">MKIKWLTASILLGMISFSPSSFATTTSQGVSSSAQSIEQLSNQLQNQLTAQFAKEAYTFTFPLVMNYRTMYMQAIKTGGMGQWLHLGLATPEDKDIVTPNLDTPYSYAWVDLRTEPWVLTIPKIEKDRFFTSQWDDMWGFVLDNVGSVNDGNDGEVVMLAGPNWQGDTPPNIDRVIQGESEFLGTLTRVQLMGEDNDIDRVKEIKDKLKLQPLSQYLNKEAPQDAPKIEYPEWKEGIENTEQYWNYVAFILQYVKPNSLDKDIYAKLELLGIEPGKPWQKESLSNEQLNAMQKGLLLARLQMKEISNEPIEPSKLFQTRENLKDDYISRAMGVYVGIFGNTKDQAVYFTIAEDNKGNLLDATKNEYELTLPANNMPPVKYFWSFTMYKLPERLLVENPDNRYSFNNDTPDLIENDDGSITFHISSKKPENKKTNWLPAPEGPFWTVIRTYGPDEDILNGFWKAPSVNSLQ</sequence>
<protein>
    <recommendedName>
        <fullName evidence="6">DUF1254 domain-containing protein</fullName>
    </recommendedName>
</protein>
<dbReference type="SUPFAM" id="SSF160935">
    <property type="entry name" value="VPA0735-like"/>
    <property type="match status" value="1"/>
</dbReference>
<evidence type="ECO:0000259" key="3">
    <source>
        <dbReference type="Pfam" id="PF06863"/>
    </source>
</evidence>
<dbReference type="PANTHER" id="PTHR36509:SF2">
    <property type="entry name" value="BLL3101 PROTEIN"/>
    <property type="match status" value="1"/>
</dbReference>
<dbReference type="PANTHER" id="PTHR36509">
    <property type="entry name" value="BLL3101 PROTEIN"/>
    <property type="match status" value="1"/>
</dbReference>
<dbReference type="InterPro" id="IPR037050">
    <property type="entry name" value="DUF1254_sf"/>
</dbReference>
<evidence type="ECO:0008006" key="6">
    <source>
        <dbReference type="Google" id="ProtNLM"/>
    </source>
</evidence>
<dbReference type="InterPro" id="IPR010679">
    <property type="entry name" value="DUF1254"/>
</dbReference>
<dbReference type="Gene3D" id="2.60.40.1610">
    <property type="entry name" value="Domain of unknown function DUF1254"/>
    <property type="match status" value="1"/>
</dbReference>
<evidence type="ECO:0000313" key="4">
    <source>
        <dbReference type="EMBL" id="PQJ88979.1"/>
    </source>
</evidence>